<accession>A0A2R3NPE0</accession>
<gene>
    <name evidence="1" type="ORF">NCTC10865_03188</name>
</gene>
<protein>
    <submittedName>
        <fullName evidence="1">Uncharacterized protein</fullName>
    </submittedName>
</protein>
<name>A0A2R3NPE0_ECOLX</name>
<dbReference type="EMBL" id="UGCD01000002">
    <property type="protein sequence ID" value="STI17873.1"/>
    <property type="molecule type" value="Genomic_DNA"/>
</dbReference>
<dbReference type="RefSeq" id="WP_001753353.1">
    <property type="nucleotide sequence ID" value="NZ_CP072976.1"/>
</dbReference>
<organism evidence="1 2">
    <name type="scientific">Escherichia coli</name>
    <dbReference type="NCBI Taxonomy" id="562"/>
    <lineage>
        <taxon>Bacteria</taxon>
        <taxon>Pseudomonadati</taxon>
        <taxon>Pseudomonadota</taxon>
        <taxon>Gammaproteobacteria</taxon>
        <taxon>Enterobacterales</taxon>
        <taxon>Enterobacteriaceae</taxon>
        <taxon>Escherichia</taxon>
    </lineage>
</organism>
<proteinExistence type="predicted"/>
<sequence>MIVEFSDVDDLVFAMDSAELIDNHKSGNISNGYIKKLKNKRIYKFFLYFSDGLLSMTFKNLQLIKPLE</sequence>
<evidence type="ECO:0000313" key="2">
    <source>
        <dbReference type="Proteomes" id="UP000254159"/>
    </source>
</evidence>
<accession>A0A2A2XPE9</accession>
<dbReference type="Proteomes" id="UP000254159">
    <property type="component" value="Unassembled WGS sequence"/>
</dbReference>
<evidence type="ECO:0000313" key="1">
    <source>
        <dbReference type="EMBL" id="STI17873.1"/>
    </source>
</evidence>
<reference evidence="1 2" key="1">
    <citation type="submission" date="2018-06" db="EMBL/GenBank/DDBJ databases">
        <authorList>
            <consortium name="Pathogen Informatics"/>
            <person name="Doyle S."/>
        </authorList>
    </citation>
    <scope>NUCLEOTIDE SEQUENCE [LARGE SCALE GENOMIC DNA]</scope>
    <source>
        <strain evidence="1 2">NCTC10865</strain>
    </source>
</reference>
<dbReference type="AlphaFoldDB" id="A0A2R3NPE0"/>